<evidence type="ECO:0000313" key="1">
    <source>
        <dbReference type="EMBL" id="EHQ35895.1"/>
    </source>
</evidence>
<sequence length="32" mass="3539">MILITTLTLMVTYAVLLIKINLPAGDIDRPLI</sequence>
<dbReference type="EMBL" id="CM001436">
    <property type="protein sequence ID" value="EHQ35895.1"/>
    <property type="molecule type" value="Genomic_DNA"/>
</dbReference>
<evidence type="ECO:0000313" key="2">
    <source>
        <dbReference type="Proteomes" id="UP000005741"/>
    </source>
</evidence>
<keyword evidence="2" id="KW-1185">Reference proteome</keyword>
<dbReference type="Proteomes" id="UP000005741">
    <property type="component" value="Chromosome"/>
</dbReference>
<protein>
    <submittedName>
        <fullName evidence="1">Uncharacterized protein</fullName>
    </submittedName>
</protein>
<dbReference type="STRING" id="937775.Metlim_1794"/>
<name>H1YX92_9EURY</name>
<gene>
    <name evidence="1" type="ORF">Metlim_1794</name>
</gene>
<reference evidence="1 2" key="1">
    <citation type="submission" date="2011-10" db="EMBL/GenBank/DDBJ databases">
        <title>The Improved High-Quality Draft genome of Methanoplanus limicola DSM 2279.</title>
        <authorList>
            <consortium name="US DOE Joint Genome Institute (JGI-PGF)"/>
            <person name="Lucas S."/>
            <person name="Copeland A."/>
            <person name="Lapidus A."/>
            <person name="Glavina del Rio T."/>
            <person name="Dalin E."/>
            <person name="Tice H."/>
            <person name="Bruce D."/>
            <person name="Goodwin L."/>
            <person name="Pitluck S."/>
            <person name="Peters L."/>
            <person name="Mikhailova N."/>
            <person name="Lu M."/>
            <person name="Kyrpides N."/>
            <person name="Mavromatis K."/>
            <person name="Ivanova N."/>
            <person name="Markowitz V."/>
            <person name="Cheng J.-F."/>
            <person name="Hugenholtz P."/>
            <person name="Woyke T."/>
            <person name="Wu D."/>
            <person name="Wirth R."/>
            <person name="Brambilla E.-M."/>
            <person name="Klenk H.-P."/>
            <person name="Eisen J.A."/>
        </authorList>
    </citation>
    <scope>NUCLEOTIDE SEQUENCE [LARGE SCALE GENOMIC DNA]</scope>
    <source>
        <strain evidence="1 2">DSM 2279</strain>
    </source>
</reference>
<dbReference type="HOGENOM" id="CLU_3387474_0_0_2"/>
<dbReference type="AlphaFoldDB" id="H1YX92"/>
<proteinExistence type="predicted"/>
<accession>H1YX92</accession>
<dbReference type="InParanoid" id="H1YX92"/>
<organism evidence="1 2">
    <name type="scientific">Methanoplanus limicola DSM 2279</name>
    <dbReference type="NCBI Taxonomy" id="937775"/>
    <lineage>
        <taxon>Archaea</taxon>
        <taxon>Methanobacteriati</taxon>
        <taxon>Methanobacteriota</taxon>
        <taxon>Stenosarchaea group</taxon>
        <taxon>Methanomicrobia</taxon>
        <taxon>Methanomicrobiales</taxon>
        <taxon>Methanomicrobiaceae</taxon>
        <taxon>Methanoplanus</taxon>
    </lineage>
</organism>